<accession>A0ABY1QXE6</accession>
<protein>
    <recommendedName>
        <fullName evidence="1">HNH endonuclease 5 domain-containing protein</fullName>
    </recommendedName>
</protein>
<dbReference type="Proteomes" id="UP001158050">
    <property type="component" value="Unassembled WGS sequence"/>
</dbReference>
<dbReference type="InterPro" id="IPR029471">
    <property type="entry name" value="HNH_5"/>
</dbReference>
<organism evidence="2 3">
    <name type="scientific">Epilithonimonas pallida</name>
    <dbReference type="NCBI Taxonomy" id="373671"/>
    <lineage>
        <taxon>Bacteria</taxon>
        <taxon>Pseudomonadati</taxon>
        <taxon>Bacteroidota</taxon>
        <taxon>Flavobacteriia</taxon>
        <taxon>Flavobacteriales</taxon>
        <taxon>Weeksellaceae</taxon>
        <taxon>Chryseobacterium group</taxon>
        <taxon>Epilithonimonas</taxon>
    </lineage>
</organism>
<keyword evidence="3" id="KW-1185">Reference proteome</keyword>
<evidence type="ECO:0000313" key="3">
    <source>
        <dbReference type="Proteomes" id="UP001158050"/>
    </source>
</evidence>
<gene>
    <name evidence="2" type="ORF">SAMN05421679_10131</name>
</gene>
<dbReference type="Pfam" id="PF14279">
    <property type="entry name" value="HNH_5"/>
    <property type="match status" value="1"/>
</dbReference>
<proteinExistence type="predicted"/>
<sequence length="422" mass="49779">MWSTKITFKSLNETLSFLVESENEVLIRDFFFGLYNIFGDISNSTIESLQKNDLRTKSQVEEFVVKFKSKFPPSINQITSFFNKLDDNEYFLFLPNIELTILLSNQLNNYLISLSRDVDLEKLNNEFESTIGKTLNDYDIKGFGGLRVFIGNKKNRKCRFCGKNEEKTTFKNKAHAISEGLGNKKVFLYDECDRCNDKFSIEIEPDLINYFSIFRTFYDVKGKGGKKKIKGKNFEIIKGENVQITFQGIESRPNIEEKPNEYNIRLELQDKINSQDIYRCLVKFCLSVIDENELDKFGRTIKWINKEIKIDRLPMIGESISYKNFTFEPKLFLYIRKNNNKKLPYMIGEFHLTCKLITFIVPLSEEDEFDFEDKFAFQNFWKDFNHYSRIKSWGFNDYSTDEERDFTFNLNGEIKSDNQNNG</sequence>
<dbReference type="EMBL" id="FXUO01000001">
    <property type="protein sequence ID" value="SMP85880.1"/>
    <property type="molecule type" value="Genomic_DNA"/>
</dbReference>
<reference evidence="2 3" key="1">
    <citation type="submission" date="2017-05" db="EMBL/GenBank/DDBJ databases">
        <authorList>
            <person name="Varghese N."/>
            <person name="Submissions S."/>
        </authorList>
    </citation>
    <scope>NUCLEOTIDE SEQUENCE [LARGE SCALE GENOMIC DNA]</scope>
    <source>
        <strain evidence="2 3">DSM 18015</strain>
    </source>
</reference>
<evidence type="ECO:0000259" key="1">
    <source>
        <dbReference type="Pfam" id="PF14279"/>
    </source>
</evidence>
<dbReference type="RefSeq" id="WP_283414993.1">
    <property type="nucleotide sequence ID" value="NZ_FXUO01000001.1"/>
</dbReference>
<name>A0ABY1QXE6_9FLAO</name>
<feature type="domain" description="HNH endonuclease 5" evidence="1">
    <location>
        <begin position="158"/>
        <end position="211"/>
    </location>
</feature>
<evidence type="ECO:0000313" key="2">
    <source>
        <dbReference type="EMBL" id="SMP85880.1"/>
    </source>
</evidence>
<comment type="caution">
    <text evidence="2">The sequence shown here is derived from an EMBL/GenBank/DDBJ whole genome shotgun (WGS) entry which is preliminary data.</text>
</comment>